<evidence type="ECO:0000313" key="7">
    <source>
        <dbReference type="Proteomes" id="UP000306192"/>
    </source>
</evidence>
<dbReference type="SUPFAM" id="SSF52518">
    <property type="entry name" value="Thiamin diphosphate-binding fold (THDP-binding)"/>
    <property type="match status" value="1"/>
</dbReference>
<dbReference type="FunFam" id="3.40.50.970:FF:000129">
    <property type="entry name" value="Transketolase"/>
    <property type="match status" value="1"/>
</dbReference>
<keyword evidence="7" id="KW-1185">Reference proteome</keyword>
<dbReference type="Gene3D" id="3.40.50.970">
    <property type="match status" value="1"/>
</dbReference>
<reference evidence="6 7" key="1">
    <citation type="journal article" date="2019" name="Microorganisms">
        <title>Systematic Affiliation and Genome Analysis of Subtercola vilae DB165(T) with Particular Emphasis on Cold Adaptation of an Isolate from a High-Altitude Cold Volcano Lake.</title>
        <authorList>
            <person name="Villalobos A.S."/>
            <person name="Wiese J."/>
            <person name="Imhoff J.F."/>
            <person name="Dorador C."/>
            <person name="Keller A."/>
            <person name="Hentschel U."/>
        </authorList>
    </citation>
    <scope>NUCLEOTIDE SEQUENCE [LARGE SCALE GENOMIC DNA]</scope>
    <source>
        <strain evidence="6 7">DB165</strain>
    </source>
</reference>
<dbReference type="GO" id="GO:0000287">
    <property type="term" value="F:magnesium ion binding"/>
    <property type="evidence" value="ECO:0007669"/>
    <property type="project" value="UniProtKB-ARBA"/>
</dbReference>
<feature type="domain" description="Transketolase-like pyrimidine-binding" evidence="5">
    <location>
        <begin position="24"/>
        <end position="189"/>
    </location>
</feature>
<dbReference type="EMBL" id="QYRT01000001">
    <property type="protein sequence ID" value="TIH40899.1"/>
    <property type="molecule type" value="Genomic_DNA"/>
</dbReference>
<evidence type="ECO:0000256" key="3">
    <source>
        <dbReference type="ARBA" id="ARBA00023052"/>
    </source>
</evidence>
<name>A0A4T2CAL0_9MICO</name>
<proteinExistence type="inferred from homology"/>
<feature type="compositionally biased region" description="Low complexity" evidence="4">
    <location>
        <begin position="1"/>
        <end position="23"/>
    </location>
</feature>
<dbReference type="Pfam" id="PF02780">
    <property type="entry name" value="Transketolase_C"/>
    <property type="match status" value="1"/>
</dbReference>
<keyword evidence="3" id="KW-0786">Thiamine pyrophosphate</keyword>
<organism evidence="6 7">
    <name type="scientific">Subtercola vilae</name>
    <dbReference type="NCBI Taxonomy" id="2056433"/>
    <lineage>
        <taxon>Bacteria</taxon>
        <taxon>Bacillati</taxon>
        <taxon>Actinomycetota</taxon>
        <taxon>Actinomycetes</taxon>
        <taxon>Micrococcales</taxon>
        <taxon>Microbacteriaceae</taxon>
        <taxon>Subtercola</taxon>
    </lineage>
</organism>
<comment type="caution">
    <text evidence="6">The sequence shown here is derived from an EMBL/GenBank/DDBJ whole genome shotgun (WGS) entry which is preliminary data.</text>
</comment>
<comment type="cofactor">
    <cofactor evidence="1">
        <name>thiamine diphosphate</name>
        <dbReference type="ChEBI" id="CHEBI:58937"/>
    </cofactor>
</comment>
<dbReference type="InterPro" id="IPR051157">
    <property type="entry name" value="PDH/Transketolase"/>
</dbReference>
<dbReference type="InterPro" id="IPR009014">
    <property type="entry name" value="Transketo_C/PFOR_II"/>
</dbReference>
<dbReference type="AlphaFoldDB" id="A0A4T2CAL0"/>
<dbReference type="SMART" id="SM00861">
    <property type="entry name" value="Transket_pyr"/>
    <property type="match status" value="1"/>
</dbReference>
<dbReference type="CDD" id="cd07033">
    <property type="entry name" value="TPP_PYR_DXS_TK_like"/>
    <property type="match status" value="1"/>
</dbReference>
<gene>
    <name evidence="6" type="ORF">D4765_00360</name>
</gene>
<protein>
    <submittedName>
        <fullName evidence="6">Transketolase family protein</fullName>
    </submittedName>
</protein>
<dbReference type="Proteomes" id="UP000306192">
    <property type="component" value="Unassembled WGS sequence"/>
</dbReference>
<dbReference type="PANTHER" id="PTHR43825:SF1">
    <property type="entry name" value="TRANSKETOLASE-LIKE PYRIMIDINE-BINDING DOMAIN-CONTAINING PROTEIN"/>
    <property type="match status" value="1"/>
</dbReference>
<dbReference type="InterPro" id="IPR033248">
    <property type="entry name" value="Transketolase_C"/>
</dbReference>
<dbReference type="PANTHER" id="PTHR43825">
    <property type="entry name" value="PYRUVATE DEHYDROGENASE E1 COMPONENT"/>
    <property type="match status" value="1"/>
</dbReference>
<dbReference type="Pfam" id="PF02779">
    <property type="entry name" value="Transket_pyr"/>
    <property type="match status" value="1"/>
</dbReference>
<accession>A0A4T2CAL0</accession>
<evidence type="ECO:0000256" key="4">
    <source>
        <dbReference type="SAM" id="MobiDB-lite"/>
    </source>
</evidence>
<dbReference type="OrthoDB" id="8732661at2"/>
<dbReference type="InterPro" id="IPR005475">
    <property type="entry name" value="Transketolase-like_Pyr-bd"/>
</dbReference>
<dbReference type="RefSeq" id="WP_136640231.1">
    <property type="nucleotide sequence ID" value="NZ_QYRT01000001.1"/>
</dbReference>
<dbReference type="Gene3D" id="3.40.50.920">
    <property type="match status" value="1"/>
</dbReference>
<comment type="similarity">
    <text evidence="2">Belongs to the transketolase family.</text>
</comment>
<evidence type="ECO:0000259" key="5">
    <source>
        <dbReference type="SMART" id="SM00861"/>
    </source>
</evidence>
<sequence>MSIDTTAPAATTPSATNDPTAPTYDNRTAFADELIRLARTDERIVAVCNDSVGSSNLTAFRDEFPSRLINVGIAEQDMVGVGAGLASSGMIPFVCAAAPFLTGRSLEQVKADVAYSQHNVILCGMSPGMAYGELGPTHHSVEDLSWLRALPGLDIIVPADRLQTRQAVRAAVASPRPTFIRVGRHKVPDVTPEGTELVRGRFQQIRAGRDVTFIVTGTLVSRAIEAAAVLAESGIEARVLNASYIAPLDVEAIVAAARETSAIVTAEEANVAGGLGAAVASVVSQLEAGARVPLRILGLTEFAPTGSTDFLLNYFGLSSAHLVTAAREARAHA</sequence>
<feature type="region of interest" description="Disordered" evidence="4">
    <location>
        <begin position="1"/>
        <end position="25"/>
    </location>
</feature>
<evidence type="ECO:0000313" key="6">
    <source>
        <dbReference type="EMBL" id="TIH40899.1"/>
    </source>
</evidence>
<dbReference type="SUPFAM" id="SSF52922">
    <property type="entry name" value="TK C-terminal domain-like"/>
    <property type="match status" value="1"/>
</dbReference>
<dbReference type="InterPro" id="IPR029061">
    <property type="entry name" value="THDP-binding"/>
</dbReference>
<evidence type="ECO:0000256" key="2">
    <source>
        <dbReference type="ARBA" id="ARBA00007131"/>
    </source>
</evidence>
<evidence type="ECO:0000256" key="1">
    <source>
        <dbReference type="ARBA" id="ARBA00001964"/>
    </source>
</evidence>